<evidence type="ECO:0000256" key="4">
    <source>
        <dbReference type="ARBA" id="ARBA00005259"/>
    </source>
</evidence>
<evidence type="ECO:0000256" key="11">
    <source>
        <dbReference type="ARBA" id="ARBA00023002"/>
    </source>
</evidence>
<dbReference type="PROSITE" id="PS00903">
    <property type="entry name" value="CYT_DCMP_DEAMINASES_1"/>
    <property type="match status" value="1"/>
</dbReference>
<comment type="catalytic activity">
    <reaction evidence="13">
        <text>5-amino-6-(5-phospho-D-ribitylamino)uracil + NADP(+) = 5-amino-6-(5-phospho-D-ribosylamino)uracil + NADPH + H(+)</text>
        <dbReference type="Rhea" id="RHEA:17845"/>
        <dbReference type="ChEBI" id="CHEBI:15378"/>
        <dbReference type="ChEBI" id="CHEBI:57783"/>
        <dbReference type="ChEBI" id="CHEBI:58349"/>
        <dbReference type="ChEBI" id="CHEBI:58421"/>
        <dbReference type="ChEBI" id="CHEBI:58453"/>
        <dbReference type="EC" id="1.1.1.193"/>
    </reaction>
</comment>
<dbReference type="PROSITE" id="PS51747">
    <property type="entry name" value="CYT_DCMP_DEAMINASES_2"/>
    <property type="match status" value="1"/>
</dbReference>
<comment type="similarity">
    <text evidence="5 13">In the C-terminal section; belongs to the HTP reductase family.</text>
</comment>
<keyword evidence="19" id="KW-1185">Reference proteome</keyword>
<evidence type="ECO:0000313" key="18">
    <source>
        <dbReference type="EMBL" id="MBB4119987.1"/>
    </source>
</evidence>
<comment type="similarity">
    <text evidence="4 13">In the N-terminal section; belongs to the cytidine and deoxycytidylate deaminase family.</text>
</comment>
<evidence type="ECO:0000256" key="14">
    <source>
        <dbReference type="PIRSR" id="PIRSR006769-1"/>
    </source>
</evidence>
<feature type="binding site" evidence="15">
    <location>
        <position position="202"/>
    </location>
    <ligand>
        <name>NADP(+)</name>
        <dbReference type="ChEBI" id="CHEBI:58349"/>
    </ligand>
</feature>
<feature type="binding site" evidence="15">
    <location>
        <position position="213"/>
    </location>
    <ligand>
        <name>substrate</name>
    </ligand>
</feature>
<dbReference type="EC" id="1.1.1.193" evidence="13"/>
<dbReference type="InterPro" id="IPR002125">
    <property type="entry name" value="CMP_dCMP_dom"/>
</dbReference>
<evidence type="ECO:0000256" key="3">
    <source>
        <dbReference type="ARBA" id="ARBA00004910"/>
    </source>
</evidence>
<dbReference type="Proteomes" id="UP000553034">
    <property type="component" value="Unassembled WGS sequence"/>
</dbReference>
<dbReference type="Pfam" id="PF01872">
    <property type="entry name" value="RibD_C"/>
    <property type="match status" value="1"/>
</dbReference>
<feature type="binding site" evidence="16">
    <location>
        <position position="51"/>
    </location>
    <ligand>
        <name>Zn(2+)</name>
        <dbReference type="ChEBI" id="CHEBI:29105"/>
        <note>catalytic</note>
    </ligand>
</feature>
<dbReference type="Pfam" id="PF00383">
    <property type="entry name" value="dCMP_cyt_deam_1"/>
    <property type="match status" value="1"/>
</dbReference>
<feature type="binding site" evidence="15">
    <location>
        <position position="190"/>
    </location>
    <ligand>
        <name>substrate</name>
    </ligand>
</feature>
<evidence type="ECO:0000256" key="16">
    <source>
        <dbReference type="PIRSR" id="PIRSR006769-3"/>
    </source>
</evidence>
<feature type="binding site" evidence="15">
    <location>
        <position position="157"/>
    </location>
    <ligand>
        <name>NADP(+)</name>
        <dbReference type="ChEBI" id="CHEBI:58349"/>
    </ligand>
</feature>
<evidence type="ECO:0000313" key="19">
    <source>
        <dbReference type="Proteomes" id="UP000553034"/>
    </source>
</evidence>
<comment type="pathway">
    <text evidence="2 13">Cofactor biosynthesis; riboflavin biosynthesis; 5-amino-6-(D-ribitylamino)uracil from GTP: step 2/4.</text>
</comment>
<comment type="pathway">
    <text evidence="3 13">Cofactor biosynthesis; riboflavin biosynthesis; 5-amino-6-(D-ribitylamino)uracil from GTP: step 3/4.</text>
</comment>
<feature type="binding site" evidence="15">
    <location>
        <position position="210"/>
    </location>
    <ligand>
        <name>substrate</name>
    </ligand>
</feature>
<feature type="active site" description="Proton donor" evidence="14">
    <location>
        <position position="53"/>
    </location>
</feature>
<organism evidence="18 19">
    <name type="scientific">Mesonia hippocampi</name>
    <dbReference type="NCBI Taxonomy" id="1628250"/>
    <lineage>
        <taxon>Bacteria</taxon>
        <taxon>Pseudomonadati</taxon>
        <taxon>Bacteroidota</taxon>
        <taxon>Flavobacteriia</taxon>
        <taxon>Flavobacteriales</taxon>
        <taxon>Flavobacteriaceae</taxon>
        <taxon>Mesonia</taxon>
    </lineage>
</organism>
<evidence type="ECO:0000256" key="5">
    <source>
        <dbReference type="ARBA" id="ARBA00007417"/>
    </source>
</evidence>
<comment type="cofactor">
    <cofactor evidence="13 16">
        <name>Zn(2+)</name>
        <dbReference type="ChEBI" id="CHEBI:29105"/>
    </cofactor>
    <text evidence="13 16">Binds 1 zinc ion.</text>
</comment>
<dbReference type="InterPro" id="IPR002734">
    <property type="entry name" value="RibDG_C"/>
</dbReference>
<dbReference type="InterPro" id="IPR016193">
    <property type="entry name" value="Cytidine_deaminase-like"/>
</dbReference>
<comment type="caution">
    <text evidence="18">The sequence shown here is derived from an EMBL/GenBank/DDBJ whole genome shotgun (WGS) entry which is preliminary data.</text>
</comment>
<comment type="catalytic activity">
    <reaction evidence="13">
        <text>2,5-diamino-6-hydroxy-4-(5-phosphoribosylamino)-pyrimidine + H2O + H(+) = 5-amino-6-(5-phospho-D-ribosylamino)uracil + NH4(+)</text>
        <dbReference type="Rhea" id="RHEA:21868"/>
        <dbReference type="ChEBI" id="CHEBI:15377"/>
        <dbReference type="ChEBI" id="CHEBI:15378"/>
        <dbReference type="ChEBI" id="CHEBI:28938"/>
        <dbReference type="ChEBI" id="CHEBI:58453"/>
        <dbReference type="ChEBI" id="CHEBI:58614"/>
        <dbReference type="EC" id="3.5.4.26"/>
    </reaction>
</comment>
<keyword evidence="6 13" id="KW-0686">Riboflavin biosynthesis</keyword>
<sequence>MKIHEKYINRCLELAKKGLGYTYPNPLVGSVIVYNGKIIGEGWHHQAGLAHAEVNAINVVKDTSLLEKATLYVNLEPCSHYGKTPPCSDLIIEKGIKHVVIGTTDPFAKVAGRGIQKLLNAGCQVTVGVLEEACNEVNKRFFTFHKHKRPYIILKWAETNDGFIAPEHQEIGKPFWITSAAAKQLVHQWRSQEAGILIGTNTALKDNPKLDTRLWYGKSPVKIILDQTLKVPKQANVFTGEKTLCIIGNKTTPPTNANHHAIDFSKNLATQVCKIAYTEEIQSIIIEGGKQTLQTFIDENLWDEARVFTGKTMLHKGIKAPILQSVAAYKTNLSTDELTFYKNKY</sequence>
<evidence type="ECO:0000256" key="1">
    <source>
        <dbReference type="ARBA" id="ARBA00002151"/>
    </source>
</evidence>
<feature type="binding site" evidence="16">
    <location>
        <position position="87"/>
    </location>
    <ligand>
        <name>Zn(2+)</name>
        <dbReference type="ChEBI" id="CHEBI:29105"/>
        <note>catalytic</note>
    </ligand>
</feature>
<evidence type="ECO:0000256" key="8">
    <source>
        <dbReference type="ARBA" id="ARBA00022801"/>
    </source>
</evidence>
<accession>A0A840EYU9</accession>
<dbReference type="UniPathway" id="UPA00275">
    <property type="reaction ID" value="UER00401"/>
</dbReference>
<evidence type="ECO:0000259" key="17">
    <source>
        <dbReference type="PROSITE" id="PS51747"/>
    </source>
</evidence>
<keyword evidence="9 13" id="KW-0862">Zinc</keyword>
<evidence type="ECO:0000256" key="10">
    <source>
        <dbReference type="ARBA" id="ARBA00022857"/>
    </source>
</evidence>
<dbReference type="EMBL" id="JACIFO010000014">
    <property type="protein sequence ID" value="MBB4119987.1"/>
    <property type="molecule type" value="Genomic_DNA"/>
</dbReference>
<keyword evidence="7 13" id="KW-0479">Metal-binding</keyword>
<feature type="binding site" evidence="15">
    <location>
        <position position="176"/>
    </location>
    <ligand>
        <name>NADP(+)</name>
        <dbReference type="ChEBI" id="CHEBI:58349"/>
    </ligand>
</feature>
<dbReference type="Gene3D" id="3.40.430.10">
    <property type="entry name" value="Dihydrofolate Reductase, subunit A"/>
    <property type="match status" value="1"/>
</dbReference>
<dbReference type="InterPro" id="IPR024072">
    <property type="entry name" value="DHFR-like_dom_sf"/>
</dbReference>
<dbReference type="InterPro" id="IPR050765">
    <property type="entry name" value="Riboflavin_Biosynth_HTPR"/>
</dbReference>
<name>A0A840EYU9_9FLAO</name>
<dbReference type="CDD" id="cd01284">
    <property type="entry name" value="Riboflavin_deaminase-reductase"/>
    <property type="match status" value="1"/>
</dbReference>
<keyword evidence="10 13" id="KW-0521">NADP</keyword>
<dbReference type="AlphaFoldDB" id="A0A840EYU9"/>
<evidence type="ECO:0000256" key="9">
    <source>
        <dbReference type="ARBA" id="ARBA00022833"/>
    </source>
</evidence>
<feature type="domain" description="CMP/dCMP-type deaminase" evidence="17">
    <location>
        <begin position="2"/>
        <end position="126"/>
    </location>
</feature>
<evidence type="ECO:0000256" key="2">
    <source>
        <dbReference type="ARBA" id="ARBA00004882"/>
    </source>
</evidence>
<dbReference type="EC" id="3.5.4.26" evidence="13"/>
<dbReference type="GO" id="GO:0009231">
    <property type="term" value="P:riboflavin biosynthetic process"/>
    <property type="evidence" value="ECO:0007669"/>
    <property type="project" value="UniProtKB-UniPathway"/>
</dbReference>
<gene>
    <name evidence="18" type="ORF">GGR32_002299</name>
</gene>
<evidence type="ECO:0000256" key="7">
    <source>
        <dbReference type="ARBA" id="ARBA00022723"/>
    </source>
</evidence>
<dbReference type="GO" id="GO:0008703">
    <property type="term" value="F:5-amino-6-(5-phosphoribosylamino)uracil reductase activity"/>
    <property type="evidence" value="ECO:0007669"/>
    <property type="project" value="UniProtKB-EC"/>
</dbReference>
<evidence type="ECO:0000256" key="6">
    <source>
        <dbReference type="ARBA" id="ARBA00022619"/>
    </source>
</evidence>
<feature type="binding site" evidence="16">
    <location>
        <position position="78"/>
    </location>
    <ligand>
        <name>Zn(2+)</name>
        <dbReference type="ChEBI" id="CHEBI:29105"/>
        <note>catalytic</note>
    </ligand>
</feature>
<reference evidence="18 19" key="1">
    <citation type="submission" date="2020-08" db="EMBL/GenBank/DDBJ databases">
        <title>Genomic Encyclopedia of Type Strains, Phase IV (KMG-IV): sequencing the most valuable type-strain genomes for metagenomic binning, comparative biology and taxonomic classification.</title>
        <authorList>
            <person name="Goeker M."/>
        </authorList>
    </citation>
    <scope>NUCLEOTIDE SEQUENCE [LARGE SCALE GENOMIC DNA]</scope>
    <source>
        <strain evidence="18 19">DSM 29568</strain>
    </source>
</reference>
<keyword evidence="12" id="KW-0511">Multifunctional enzyme</keyword>
<dbReference type="PANTHER" id="PTHR38011">
    <property type="entry name" value="DIHYDROFOLATE REDUCTASE FAMILY PROTEIN (AFU_ORTHOLOGUE AFUA_8G06820)"/>
    <property type="match status" value="1"/>
</dbReference>
<dbReference type="GO" id="GO:0008270">
    <property type="term" value="F:zinc ion binding"/>
    <property type="evidence" value="ECO:0007669"/>
    <property type="project" value="InterPro"/>
</dbReference>
<dbReference type="RefSeq" id="WP_183478322.1">
    <property type="nucleotide sequence ID" value="NZ_JACIFO010000014.1"/>
</dbReference>
<dbReference type="PANTHER" id="PTHR38011:SF7">
    <property type="entry name" value="2,5-DIAMINO-6-RIBOSYLAMINO-4(3H)-PYRIMIDINONE 5'-PHOSPHATE REDUCTASE"/>
    <property type="match status" value="1"/>
</dbReference>
<evidence type="ECO:0000256" key="13">
    <source>
        <dbReference type="PIRNR" id="PIRNR006769"/>
    </source>
</evidence>
<comment type="function">
    <text evidence="1 13">Converts 2,5-diamino-6-(ribosylamino)-4(3h)-pyrimidinone 5'-phosphate into 5-amino-6-(ribosylamino)-2,4(1h,3h)-pyrimidinedione 5'-phosphate.</text>
</comment>
<keyword evidence="11 13" id="KW-0560">Oxidoreductase</keyword>
<evidence type="ECO:0000256" key="15">
    <source>
        <dbReference type="PIRSR" id="PIRSR006769-2"/>
    </source>
</evidence>
<dbReference type="SUPFAM" id="SSF53927">
    <property type="entry name" value="Cytidine deaminase-like"/>
    <property type="match status" value="1"/>
</dbReference>
<evidence type="ECO:0000256" key="12">
    <source>
        <dbReference type="ARBA" id="ARBA00023268"/>
    </source>
</evidence>
<feature type="binding site" evidence="15">
    <location>
        <position position="206"/>
    </location>
    <ligand>
        <name>substrate</name>
    </ligand>
</feature>
<dbReference type="NCBIfam" id="TIGR00326">
    <property type="entry name" value="eubact_ribD"/>
    <property type="match status" value="1"/>
</dbReference>
<dbReference type="InterPro" id="IPR004794">
    <property type="entry name" value="Eubact_RibD"/>
</dbReference>
<dbReference type="FunFam" id="3.40.140.10:FF:000025">
    <property type="entry name" value="Riboflavin biosynthesis protein RibD"/>
    <property type="match status" value="1"/>
</dbReference>
<feature type="binding site" evidence="15">
    <location>
        <position position="287"/>
    </location>
    <ligand>
        <name>substrate</name>
    </ligand>
</feature>
<proteinExistence type="inferred from homology"/>
<dbReference type="PIRSF" id="PIRSF006769">
    <property type="entry name" value="RibD"/>
    <property type="match status" value="1"/>
</dbReference>
<dbReference type="SUPFAM" id="SSF53597">
    <property type="entry name" value="Dihydrofolate reductase-like"/>
    <property type="match status" value="1"/>
</dbReference>
<dbReference type="GO" id="GO:0008835">
    <property type="term" value="F:diaminohydroxyphosphoribosylaminopyrimidine deaminase activity"/>
    <property type="evidence" value="ECO:0007669"/>
    <property type="project" value="UniProtKB-EC"/>
</dbReference>
<keyword evidence="8 13" id="KW-0378">Hydrolase</keyword>
<dbReference type="Gene3D" id="3.40.140.10">
    <property type="entry name" value="Cytidine Deaminase, domain 2"/>
    <property type="match status" value="1"/>
</dbReference>
<dbReference type="InterPro" id="IPR016192">
    <property type="entry name" value="APOBEC/CMP_deaminase_Zn-bd"/>
</dbReference>
<protein>
    <recommendedName>
        <fullName evidence="13">Riboflavin biosynthesis protein RibD</fullName>
    </recommendedName>
    <domain>
        <recommendedName>
            <fullName evidence="13">Diaminohydroxyphosphoribosylaminopyrimidine deaminase</fullName>
            <shortName evidence="13">DRAP deaminase</shortName>
            <ecNumber evidence="13">3.5.4.26</ecNumber>
        </recommendedName>
        <alternativeName>
            <fullName evidence="13">Riboflavin-specific deaminase</fullName>
        </alternativeName>
    </domain>
    <domain>
        <recommendedName>
            <fullName evidence="13">5-amino-6-(5-phosphoribosylamino)uracil reductase</fullName>
            <ecNumber evidence="13">1.1.1.193</ecNumber>
        </recommendedName>
        <alternativeName>
            <fullName evidence="13">HTP reductase</fullName>
        </alternativeName>
    </domain>
</protein>